<organism evidence="2 3">
    <name type="scientific">Archangium violaceum Cb vi76</name>
    <dbReference type="NCBI Taxonomy" id="1406225"/>
    <lineage>
        <taxon>Bacteria</taxon>
        <taxon>Pseudomonadati</taxon>
        <taxon>Myxococcota</taxon>
        <taxon>Myxococcia</taxon>
        <taxon>Myxococcales</taxon>
        <taxon>Cystobacterineae</taxon>
        <taxon>Archangiaceae</taxon>
        <taxon>Archangium</taxon>
    </lineage>
</organism>
<feature type="chain" id="PRO_5001781850" description="Lipoprotein" evidence="1">
    <location>
        <begin position="20"/>
        <end position="182"/>
    </location>
</feature>
<keyword evidence="1" id="KW-0732">Signal</keyword>
<name>A0A084SUJ6_9BACT</name>
<sequence length="182" mass="19724">MSKNLILSLCALLVSGCGAEQSSTTNPKTRGAALQQSAATHGYEVELSAGEDVLIEPGSGHQVIGYLDGFYTHLQPGRVRGSVQMDVDAASASGPSDSVDDGQLALQLHDGTNWIDHTVRNVRLTESFYGEVSNTLPVSTPVRFEIRVRRRAHETRRIHVSFARLFGAQCYPDLSHPYAACL</sequence>
<evidence type="ECO:0008006" key="4">
    <source>
        <dbReference type="Google" id="ProtNLM"/>
    </source>
</evidence>
<dbReference type="PROSITE" id="PS51257">
    <property type="entry name" value="PROKAR_LIPOPROTEIN"/>
    <property type="match status" value="1"/>
</dbReference>
<dbReference type="RefSeq" id="WP_043396090.1">
    <property type="nucleotide sequence ID" value="NZ_JPMI01000109.1"/>
</dbReference>
<dbReference type="EMBL" id="JPMI01000109">
    <property type="protein sequence ID" value="KFA92131.1"/>
    <property type="molecule type" value="Genomic_DNA"/>
</dbReference>
<reference evidence="2 3" key="1">
    <citation type="submission" date="2014-07" db="EMBL/GenBank/DDBJ databases">
        <title>Draft Genome Sequence of Gephyronic Acid Producer, Cystobacter violaceus Strain Cb vi76.</title>
        <authorList>
            <person name="Stevens D.C."/>
            <person name="Young J."/>
            <person name="Carmichael R."/>
            <person name="Tan J."/>
            <person name="Taylor R.E."/>
        </authorList>
    </citation>
    <scope>NUCLEOTIDE SEQUENCE [LARGE SCALE GENOMIC DNA]</scope>
    <source>
        <strain evidence="2 3">Cb vi76</strain>
    </source>
</reference>
<accession>A0A084SUJ6</accession>
<evidence type="ECO:0000313" key="2">
    <source>
        <dbReference type="EMBL" id="KFA92131.1"/>
    </source>
</evidence>
<gene>
    <name evidence="2" type="ORF">Q664_17655</name>
</gene>
<feature type="signal peptide" evidence="1">
    <location>
        <begin position="1"/>
        <end position="19"/>
    </location>
</feature>
<evidence type="ECO:0000256" key="1">
    <source>
        <dbReference type="SAM" id="SignalP"/>
    </source>
</evidence>
<dbReference type="AlphaFoldDB" id="A0A084SUJ6"/>
<evidence type="ECO:0000313" key="3">
    <source>
        <dbReference type="Proteomes" id="UP000028547"/>
    </source>
</evidence>
<dbReference type="Proteomes" id="UP000028547">
    <property type="component" value="Unassembled WGS sequence"/>
</dbReference>
<proteinExistence type="predicted"/>
<protein>
    <recommendedName>
        <fullName evidence="4">Lipoprotein</fullName>
    </recommendedName>
</protein>
<comment type="caution">
    <text evidence="2">The sequence shown here is derived from an EMBL/GenBank/DDBJ whole genome shotgun (WGS) entry which is preliminary data.</text>
</comment>